<evidence type="ECO:0000256" key="5">
    <source>
        <dbReference type="ARBA" id="ARBA00022475"/>
    </source>
</evidence>
<proteinExistence type="predicted"/>
<evidence type="ECO:0000256" key="13">
    <source>
        <dbReference type="ARBA" id="ARBA00022989"/>
    </source>
</evidence>
<reference evidence="22 23" key="1">
    <citation type="submission" date="2019-07" db="EMBL/GenBank/DDBJ databases">
        <title>Tomitella cavernea sp. nov., an actinomycete isolated from soil.</title>
        <authorList>
            <person name="Cheng J."/>
        </authorList>
    </citation>
    <scope>NUCLEOTIDE SEQUENCE [LARGE SCALE GENOMIC DNA]</scope>
    <source>
        <strain evidence="22 23">HY188</strain>
    </source>
</reference>
<dbReference type="GO" id="GO:0005886">
    <property type="term" value="C:plasma membrane"/>
    <property type="evidence" value="ECO:0007669"/>
    <property type="project" value="UniProtKB-SubCell"/>
</dbReference>
<keyword evidence="13 17" id="KW-1133">Transmembrane helix</keyword>
<keyword evidence="23" id="KW-1185">Reference proteome</keyword>
<evidence type="ECO:0000256" key="12">
    <source>
        <dbReference type="ARBA" id="ARBA00022982"/>
    </source>
</evidence>
<dbReference type="GO" id="GO:0020037">
    <property type="term" value="F:heme binding"/>
    <property type="evidence" value="ECO:0007669"/>
    <property type="project" value="UniProtKB-UniRule"/>
</dbReference>
<evidence type="ECO:0000256" key="17">
    <source>
        <dbReference type="PIRNR" id="PIRNR000007"/>
    </source>
</evidence>
<evidence type="ECO:0000256" key="15">
    <source>
        <dbReference type="ARBA" id="ARBA00023136"/>
    </source>
</evidence>
<keyword evidence="9 17" id="KW-0479">Metal-binding</keyword>
<organism evidence="22 23">
    <name type="scientific">Tomitella fengzijianii</name>
    <dbReference type="NCBI Taxonomy" id="2597660"/>
    <lineage>
        <taxon>Bacteria</taxon>
        <taxon>Bacillati</taxon>
        <taxon>Actinomycetota</taxon>
        <taxon>Actinomycetes</taxon>
        <taxon>Mycobacteriales</taxon>
        <taxon>Tomitella</taxon>
    </lineage>
</organism>
<dbReference type="InterPro" id="IPR009056">
    <property type="entry name" value="Cyt_c-like_dom"/>
</dbReference>
<dbReference type="RefSeq" id="WP_143909047.1">
    <property type="nucleotide sequence ID" value="NZ_CP041765.1"/>
</dbReference>
<keyword evidence="11 17" id="KW-1278">Translocase</keyword>
<evidence type="ECO:0000313" key="23">
    <source>
        <dbReference type="Proteomes" id="UP000317344"/>
    </source>
</evidence>
<feature type="binding site" description="covalent" evidence="18">
    <location>
        <position position="198"/>
    </location>
    <ligand>
        <name>heme c</name>
        <dbReference type="ChEBI" id="CHEBI:61717"/>
        <label>2</label>
    </ligand>
</feature>
<keyword evidence="12 17" id="KW-0249">Electron transport</keyword>
<feature type="binding site" description="covalent" evidence="18">
    <location>
        <position position="87"/>
    </location>
    <ligand>
        <name>heme c</name>
        <dbReference type="ChEBI" id="CHEBI:61717"/>
        <label>1</label>
    </ligand>
</feature>
<dbReference type="EMBL" id="CP041765">
    <property type="protein sequence ID" value="QDQ97900.1"/>
    <property type="molecule type" value="Genomic_DNA"/>
</dbReference>
<dbReference type="InterPro" id="IPR036909">
    <property type="entry name" value="Cyt_c-like_dom_sf"/>
</dbReference>
<evidence type="ECO:0000256" key="20">
    <source>
        <dbReference type="SAM" id="MobiDB-lite"/>
    </source>
</evidence>
<evidence type="ECO:0000256" key="9">
    <source>
        <dbReference type="ARBA" id="ARBA00022723"/>
    </source>
</evidence>
<evidence type="ECO:0000256" key="14">
    <source>
        <dbReference type="ARBA" id="ARBA00023004"/>
    </source>
</evidence>
<keyword evidence="15 17" id="KW-0472">Membrane</keyword>
<evidence type="ECO:0000256" key="4">
    <source>
        <dbReference type="ARBA" id="ARBA00022448"/>
    </source>
</evidence>
<keyword evidence="4 17" id="KW-0813">Transport</keyword>
<evidence type="ECO:0000256" key="10">
    <source>
        <dbReference type="ARBA" id="ARBA00022737"/>
    </source>
</evidence>
<evidence type="ECO:0000256" key="18">
    <source>
        <dbReference type="PIRSR" id="PIRSR000007-50"/>
    </source>
</evidence>
<dbReference type="InterPro" id="IPR009152">
    <property type="entry name" value="bc1_cytC-su"/>
</dbReference>
<keyword evidence="10" id="KW-0677">Repeat</keyword>
<comment type="subunit">
    <text evidence="17">The cytochrome bc1 complex is composed of a cytochrome b (QcrB), the Rieske iron-sulfur protein (QcrA) and a diheme cytochrome c (QcrC) subunit.</text>
</comment>
<evidence type="ECO:0000256" key="16">
    <source>
        <dbReference type="ARBA" id="ARBA00029351"/>
    </source>
</evidence>
<evidence type="ECO:0000256" key="1">
    <source>
        <dbReference type="ARBA" id="ARBA00004651"/>
    </source>
</evidence>
<dbReference type="Pfam" id="PF13442">
    <property type="entry name" value="Cytochrome_CBB3"/>
    <property type="match status" value="2"/>
</dbReference>
<feature type="region of interest" description="Disordered" evidence="20">
    <location>
        <begin position="1"/>
        <end position="33"/>
    </location>
</feature>
<evidence type="ECO:0000256" key="7">
    <source>
        <dbReference type="ARBA" id="ARBA00022660"/>
    </source>
</evidence>
<dbReference type="SUPFAM" id="SSF46626">
    <property type="entry name" value="Cytochrome c"/>
    <property type="match status" value="2"/>
</dbReference>
<feature type="transmembrane region" description="Helical" evidence="17">
    <location>
        <begin position="36"/>
        <end position="56"/>
    </location>
</feature>
<evidence type="ECO:0000256" key="19">
    <source>
        <dbReference type="PIRSR" id="PIRSR000007-51"/>
    </source>
</evidence>
<evidence type="ECO:0000256" key="3">
    <source>
        <dbReference type="ARBA" id="ARBA00017819"/>
    </source>
</evidence>
<keyword evidence="7 17" id="KW-0679">Respiratory chain</keyword>
<name>A0A516X4C3_9ACTN</name>
<dbReference type="AlphaFoldDB" id="A0A516X4C3"/>
<dbReference type="EC" id="7.1.1.8" evidence="2 17"/>
<dbReference type="PANTHER" id="PTHR33751">
    <property type="entry name" value="CBB3-TYPE CYTOCHROME C OXIDASE SUBUNIT FIXP"/>
    <property type="match status" value="1"/>
</dbReference>
<feature type="transmembrane region" description="Helical" evidence="17">
    <location>
        <begin position="280"/>
        <end position="299"/>
    </location>
</feature>
<gene>
    <name evidence="22" type="ORF">FO059_11975</name>
</gene>
<feature type="binding site" description="axial binding residue" evidence="19">
    <location>
        <position position="199"/>
    </location>
    <ligand>
        <name>heme c</name>
        <dbReference type="ChEBI" id="CHEBI:61717"/>
        <label>2</label>
    </ligand>
    <ligandPart>
        <name>Fe</name>
        <dbReference type="ChEBI" id="CHEBI:18248"/>
    </ligandPart>
</feature>
<evidence type="ECO:0000256" key="6">
    <source>
        <dbReference type="ARBA" id="ARBA00022617"/>
    </source>
</evidence>
<reference evidence="22 23" key="2">
    <citation type="submission" date="2019-07" db="EMBL/GenBank/DDBJ databases">
        <authorList>
            <person name="Huang Y."/>
        </authorList>
    </citation>
    <scope>NUCLEOTIDE SEQUENCE [LARGE SCALE GENOMIC DNA]</scope>
    <source>
        <strain evidence="22 23">HY188</strain>
    </source>
</reference>
<keyword evidence="14 17" id="KW-0408">Iron</keyword>
<dbReference type="OrthoDB" id="9811281at2"/>
<comment type="catalytic activity">
    <reaction evidence="16 17">
        <text>a quinol + 2 Fe(III)-[cytochrome c](out) = a quinone + 2 Fe(II)-[cytochrome c](out) + 2 H(+)(out)</text>
        <dbReference type="Rhea" id="RHEA:11484"/>
        <dbReference type="Rhea" id="RHEA-COMP:10350"/>
        <dbReference type="Rhea" id="RHEA-COMP:14399"/>
        <dbReference type="ChEBI" id="CHEBI:15378"/>
        <dbReference type="ChEBI" id="CHEBI:24646"/>
        <dbReference type="ChEBI" id="CHEBI:29033"/>
        <dbReference type="ChEBI" id="CHEBI:29034"/>
        <dbReference type="ChEBI" id="CHEBI:132124"/>
        <dbReference type="EC" id="7.1.1.8"/>
    </reaction>
</comment>
<dbReference type="KEGG" id="toy:FO059_11975"/>
<dbReference type="GO" id="GO:0008121">
    <property type="term" value="F:quinol-cytochrome-c reductase activity"/>
    <property type="evidence" value="ECO:0007669"/>
    <property type="project" value="UniProtKB-UniRule"/>
</dbReference>
<evidence type="ECO:0000313" key="22">
    <source>
        <dbReference type="EMBL" id="QDQ97900.1"/>
    </source>
</evidence>
<evidence type="ECO:0000256" key="2">
    <source>
        <dbReference type="ARBA" id="ARBA00012951"/>
    </source>
</evidence>
<comment type="subcellular location">
    <subcellularLocation>
        <location evidence="1 17">Cell membrane</location>
        <topology evidence="1 17">Multi-pass membrane protein</topology>
    </subcellularLocation>
</comment>
<keyword evidence="6 17" id="KW-0349">Heme</keyword>
<feature type="binding site" description="axial binding residue" evidence="19">
    <location>
        <position position="88"/>
    </location>
    <ligand>
        <name>heme c</name>
        <dbReference type="ChEBI" id="CHEBI:61717"/>
        <label>1</label>
    </ligand>
    <ligandPart>
        <name>Fe</name>
        <dbReference type="ChEBI" id="CHEBI:18248"/>
    </ligandPart>
</feature>
<evidence type="ECO:0000256" key="11">
    <source>
        <dbReference type="ARBA" id="ARBA00022967"/>
    </source>
</evidence>
<feature type="binding site" description="covalent" evidence="18">
    <location>
        <position position="195"/>
    </location>
    <ligand>
        <name>heme c</name>
        <dbReference type="ChEBI" id="CHEBI:61717"/>
        <label>2</label>
    </ligand>
</feature>
<dbReference type="GO" id="GO:0005506">
    <property type="term" value="F:iron ion binding"/>
    <property type="evidence" value="ECO:0007669"/>
    <property type="project" value="UniProtKB-UniRule"/>
</dbReference>
<evidence type="ECO:0000256" key="8">
    <source>
        <dbReference type="ARBA" id="ARBA00022692"/>
    </source>
</evidence>
<dbReference type="PIRSF" id="PIRSF000007">
    <property type="entry name" value="Ubiq_cycred_cyc"/>
    <property type="match status" value="1"/>
</dbReference>
<comment type="PTM">
    <text evidence="18">Binds 2 heme c groups covalently per subunit.</text>
</comment>
<dbReference type="Proteomes" id="UP000317344">
    <property type="component" value="Chromosome"/>
</dbReference>
<accession>A0A516X4C3</accession>
<feature type="domain" description="Cytochrome c" evidence="21">
    <location>
        <begin position="182"/>
        <end position="260"/>
    </location>
</feature>
<dbReference type="PANTHER" id="PTHR33751:SF13">
    <property type="entry name" value="CYTOCHROME BC1 COMPLEX CYTOCHROME C SUBUNIT"/>
    <property type="match status" value="1"/>
</dbReference>
<keyword evidence="8 17" id="KW-0812">Transmembrane</keyword>
<evidence type="ECO:0000259" key="21">
    <source>
        <dbReference type="PROSITE" id="PS51007"/>
    </source>
</evidence>
<dbReference type="InterPro" id="IPR050597">
    <property type="entry name" value="Cytochrome_c_Oxidase_Subunit"/>
</dbReference>
<dbReference type="Gene3D" id="1.10.760.10">
    <property type="entry name" value="Cytochrome c-like domain"/>
    <property type="match status" value="2"/>
</dbReference>
<sequence length="301" mass="30595">MKSSPPPVAGEPGDDTQATTPDPARAKRRRKIRRRAAGGALLLGALSGAGVLAAALTPTPQVATADEDQTALVREGEQLYDQSCITCHGANLQGVDGRGPSLVGVGEASVYFQVASGRMPASAQGAQMPRKKVEYSEQQIDALGAFVQAHGGGPTVPRNADGAVASDSLRGSGRGEDALRASDAAVGGDLFRQNCASCHNFTGQGGTLSSGKHAPNLNGVPEAQIYTAMLTGPENMPKFSDRQLTPDEKKDVIAYVKGATEANEPGGLGLGGFGPAAEAGVIWAVGIVAAVGAALWIGARS</sequence>
<protein>
    <recommendedName>
        <fullName evidence="3 17">Cytochrome bc1 complex cytochrome c subunit</fullName>
        <ecNumber evidence="2 17">7.1.1.8</ecNumber>
    </recommendedName>
</protein>
<dbReference type="PROSITE" id="PS51007">
    <property type="entry name" value="CYTC"/>
    <property type="match status" value="2"/>
</dbReference>
<feature type="domain" description="Cytochrome c" evidence="21">
    <location>
        <begin position="71"/>
        <end position="151"/>
    </location>
</feature>
<feature type="binding site" description="covalent" evidence="18">
    <location>
        <position position="84"/>
    </location>
    <ligand>
        <name>heme c</name>
        <dbReference type="ChEBI" id="CHEBI:61717"/>
        <label>1</label>
    </ligand>
</feature>
<keyword evidence="5 17" id="KW-1003">Cell membrane</keyword>